<dbReference type="PROSITE" id="PS50835">
    <property type="entry name" value="IG_LIKE"/>
    <property type="match status" value="1"/>
</dbReference>
<comment type="caution">
    <text evidence="3">The sequence shown here is derived from an EMBL/GenBank/DDBJ whole genome shotgun (WGS) entry which is preliminary data.</text>
</comment>
<name>A0A1D2MLW0_ORCCI</name>
<feature type="domain" description="Ig-like" evidence="2">
    <location>
        <begin position="35"/>
        <end position="87"/>
    </location>
</feature>
<accession>A0A1D2MLW0</accession>
<proteinExistence type="predicted"/>
<evidence type="ECO:0000259" key="2">
    <source>
        <dbReference type="PROSITE" id="PS50835"/>
    </source>
</evidence>
<protein>
    <submittedName>
        <fullName evidence="3">Cell adhesion molecule 1</fullName>
    </submittedName>
</protein>
<dbReference type="Proteomes" id="UP000094527">
    <property type="component" value="Unassembled WGS sequence"/>
</dbReference>
<dbReference type="EMBL" id="LJIJ01000894">
    <property type="protein sequence ID" value="ODM93892.1"/>
    <property type="molecule type" value="Genomic_DNA"/>
</dbReference>
<evidence type="ECO:0000313" key="3">
    <source>
        <dbReference type="EMBL" id="ODM93892.1"/>
    </source>
</evidence>
<organism evidence="3 4">
    <name type="scientific">Orchesella cincta</name>
    <name type="common">Springtail</name>
    <name type="synonym">Podura cincta</name>
    <dbReference type="NCBI Taxonomy" id="48709"/>
    <lineage>
        <taxon>Eukaryota</taxon>
        <taxon>Metazoa</taxon>
        <taxon>Ecdysozoa</taxon>
        <taxon>Arthropoda</taxon>
        <taxon>Hexapoda</taxon>
        <taxon>Collembola</taxon>
        <taxon>Entomobryomorpha</taxon>
        <taxon>Entomobryoidea</taxon>
        <taxon>Orchesellidae</taxon>
        <taxon>Orchesellinae</taxon>
        <taxon>Orchesella</taxon>
    </lineage>
</organism>
<sequence length="87" mass="9460">MGICAGGGVSWLYSVKKSGTWSSQTVTRASKILPPRSIEIVNHAPDATITVKEKESIDLECVVRDARPAATIIWYKNDKVLRTGGTE</sequence>
<dbReference type="OrthoDB" id="10028801at2759"/>
<dbReference type="InterPro" id="IPR013783">
    <property type="entry name" value="Ig-like_fold"/>
</dbReference>
<gene>
    <name evidence="3" type="ORF">Ocin01_12791</name>
</gene>
<dbReference type="Pfam" id="PF08205">
    <property type="entry name" value="C2-set_2"/>
    <property type="match status" value="1"/>
</dbReference>
<dbReference type="InterPro" id="IPR007110">
    <property type="entry name" value="Ig-like_dom"/>
</dbReference>
<dbReference type="InterPro" id="IPR013162">
    <property type="entry name" value="CD80_C2-set"/>
</dbReference>
<reference evidence="3 4" key="1">
    <citation type="journal article" date="2016" name="Genome Biol. Evol.">
        <title>Gene Family Evolution Reflects Adaptation to Soil Environmental Stressors in the Genome of the Collembolan Orchesella cincta.</title>
        <authorList>
            <person name="Faddeeva-Vakhrusheva A."/>
            <person name="Derks M.F."/>
            <person name="Anvar S.Y."/>
            <person name="Agamennone V."/>
            <person name="Suring W."/>
            <person name="Smit S."/>
            <person name="van Straalen N.M."/>
            <person name="Roelofs D."/>
        </authorList>
    </citation>
    <scope>NUCLEOTIDE SEQUENCE [LARGE SCALE GENOMIC DNA]</scope>
    <source>
        <tissue evidence="3">Mixed pool</tissue>
    </source>
</reference>
<dbReference type="SUPFAM" id="SSF48726">
    <property type="entry name" value="Immunoglobulin"/>
    <property type="match status" value="1"/>
</dbReference>
<dbReference type="AlphaFoldDB" id="A0A1D2MLW0"/>
<evidence type="ECO:0000313" key="4">
    <source>
        <dbReference type="Proteomes" id="UP000094527"/>
    </source>
</evidence>
<dbReference type="STRING" id="48709.A0A1D2MLW0"/>
<dbReference type="InterPro" id="IPR036179">
    <property type="entry name" value="Ig-like_dom_sf"/>
</dbReference>
<dbReference type="Gene3D" id="2.60.40.10">
    <property type="entry name" value="Immunoglobulins"/>
    <property type="match status" value="1"/>
</dbReference>
<keyword evidence="1" id="KW-1015">Disulfide bond</keyword>
<evidence type="ECO:0000256" key="1">
    <source>
        <dbReference type="ARBA" id="ARBA00023157"/>
    </source>
</evidence>
<keyword evidence="4" id="KW-1185">Reference proteome</keyword>